<evidence type="ECO:0000256" key="7">
    <source>
        <dbReference type="ARBA" id="ARBA00022968"/>
    </source>
</evidence>
<evidence type="ECO:0000256" key="2">
    <source>
        <dbReference type="ARBA" id="ARBA00004922"/>
    </source>
</evidence>
<feature type="domain" description="Fucosyltransferase N-terminal" evidence="14">
    <location>
        <begin position="124"/>
        <end position="232"/>
    </location>
</feature>
<evidence type="ECO:0000259" key="13">
    <source>
        <dbReference type="Pfam" id="PF00852"/>
    </source>
</evidence>
<evidence type="ECO:0000256" key="6">
    <source>
        <dbReference type="ARBA" id="ARBA00022692"/>
    </source>
</evidence>
<keyword evidence="8" id="KW-1133">Transmembrane helix</keyword>
<evidence type="ECO:0000256" key="4">
    <source>
        <dbReference type="ARBA" id="ARBA00022676"/>
    </source>
</evidence>
<evidence type="ECO:0000313" key="16">
    <source>
        <dbReference type="Proteomes" id="UP001500889"/>
    </source>
</evidence>
<keyword evidence="10" id="KW-0472">Membrane</keyword>
<dbReference type="GO" id="GO:0008417">
    <property type="term" value="F:fucosyltransferase activity"/>
    <property type="evidence" value="ECO:0007669"/>
    <property type="project" value="InterPro"/>
</dbReference>
<keyword evidence="16" id="KW-1185">Reference proteome</keyword>
<dbReference type="Pfam" id="PF17039">
    <property type="entry name" value="Glyco_tran_10_N"/>
    <property type="match status" value="1"/>
</dbReference>
<organism evidence="15 16">
    <name type="scientific">Drosophila madeirensis</name>
    <name type="common">Fruit fly</name>
    <dbReference type="NCBI Taxonomy" id="30013"/>
    <lineage>
        <taxon>Eukaryota</taxon>
        <taxon>Metazoa</taxon>
        <taxon>Ecdysozoa</taxon>
        <taxon>Arthropoda</taxon>
        <taxon>Hexapoda</taxon>
        <taxon>Insecta</taxon>
        <taxon>Pterygota</taxon>
        <taxon>Neoptera</taxon>
        <taxon>Endopterygota</taxon>
        <taxon>Diptera</taxon>
        <taxon>Brachycera</taxon>
        <taxon>Muscomorpha</taxon>
        <taxon>Ephydroidea</taxon>
        <taxon>Drosophilidae</taxon>
        <taxon>Drosophila</taxon>
        <taxon>Sophophora</taxon>
    </lineage>
</organism>
<dbReference type="Gene3D" id="3.40.50.11660">
    <property type="entry name" value="Glycosyl transferase family 10, C-terminal domain"/>
    <property type="match status" value="1"/>
</dbReference>
<proteinExistence type="inferred from homology"/>
<comment type="pathway">
    <text evidence="2">Protein modification; protein glycosylation.</text>
</comment>
<evidence type="ECO:0000256" key="12">
    <source>
        <dbReference type="RuleBase" id="RU003832"/>
    </source>
</evidence>
<dbReference type="AlphaFoldDB" id="A0AAU9FKS9"/>
<keyword evidence="5 12" id="KW-0808">Transferase</keyword>
<protein>
    <recommendedName>
        <fullName evidence="12">Fucosyltransferase</fullName>
        <ecNumber evidence="12">2.4.1.-</ecNumber>
    </recommendedName>
</protein>
<evidence type="ECO:0000256" key="11">
    <source>
        <dbReference type="ARBA" id="ARBA00023180"/>
    </source>
</evidence>
<keyword evidence="11" id="KW-0325">Glycoprotein</keyword>
<evidence type="ECO:0000256" key="10">
    <source>
        <dbReference type="ARBA" id="ARBA00023136"/>
    </source>
</evidence>
<dbReference type="InterPro" id="IPR038577">
    <property type="entry name" value="GT10-like_C_sf"/>
</dbReference>
<dbReference type="SUPFAM" id="SSF53756">
    <property type="entry name" value="UDP-Glycosyltransferase/glycogen phosphorylase"/>
    <property type="match status" value="1"/>
</dbReference>
<keyword evidence="9 12" id="KW-0333">Golgi apparatus</keyword>
<accession>A0AAU9FKS9</accession>
<dbReference type="InterPro" id="IPR001503">
    <property type="entry name" value="Glyco_trans_10"/>
</dbReference>
<dbReference type="Proteomes" id="UP001500889">
    <property type="component" value="Chromosome U"/>
</dbReference>
<sequence length="458" mass="53246">MRIPTIKRCICFALIYALLVIFRLSIKEYEGADQQIGPVRTTEIDSSQHLKPPSSNEPTSAKKLWFFKNGELYPSPAMEYSRNLYIPDYWLLPDLRLSQTDRIVNQLMYVPYDYGDVKASRQIKTILLYNGLLKWNVTKGRDVFVSDKCPVDTCQLTDDMGMIEDVDMILYKDSYTPTAKVSSVRRIRALYTSQITMLYNLECPYNTLELNVPDAINWTASYRRDSSIVTPYSKWVYYDDNVQQRAQDRNYAENKTKKVAWFVSNCNADNGRLEYALELQKHIEVDIYGACGTLQCSRVTPEKCFKLLETDYKFYLAFENSNCKDYISEKYLVNALDRGVLPIVMGAHPQDYAALAPHDSYLHVDNFGSPKDLAEYLMVLDADDDLYNSYFLWKGTGEFINTHFWCRVCAMLHNRVQLKKPYFYKDYNDWWNGPNVCTNRTWNNFTKVGLDPSQVLSS</sequence>
<evidence type="ECO:0000256" key="1">
    <source>
        <dbReference type="ARBA" id="ARBA00004447"/>
    </source>
</evidence>
<dbReference type="PANTHER" id="PTHR48438:SF1">
    <property type="entry name" value="ALPHA-(1,3)-FUCOSYLTRANSFERASE C-RELATED"/>
    <property type="match status" value="1"/>
</dbReference>
<comment type="similarity">
    <text evidence="3 12">Belongs to the glycosyltransferase 10 family.</text>
</comment>
<name>A0AAU9FKS9_DROMD</name>
<comment type="subcellular location">
    <subcellularLocation>
        <location evidence="1 12">Golgi apparatus</location>
        <location evidence="1 12">Golgi stack membrane</location>
        <topology evidence="1 12">Single-pass type II membrane protein</topology>
    </subcellularLocation>
</comment>
<evidence type="ECO:0000256" key="8">
    <source>
        <dbReference type="ARBA" id="ARBA00022989"/>
    </source>
</evidence>
<dbReference type="InterPro" id="IPR055270">
    <property type="entry name" value="Glyco_tran_10_C"/>
</dbReference>
<keyword evidence="7" id="KW-0735">Signal-anchor</keyword>
<evidence type="ECO:0000256" key="3">
    <source>
        <dbReference type="ARBA" id="ARBA00008919"/>
    </source>
</evidence>
<evidence type="ECO:0000256" key="5">
    <source>
        <dbReference type="ARBA" id="ARBA00022679"/>
    </source>
</evidence>
<evidence type="ECO:0000259" key="14">
    <source>
        <dbReference type="Pfam" id="PF17039"/>
    </source>
</evidence>
<dbReference type="EC" id="2.4.1.-" evidence="12"/>
<dbReference type="GO" id="GO:0032580">
    <property type="term" value="C:Golgi cisterna membrane"/>
    <property type="evidence" value="ECO:0007669"/>
    <property type="project" value="UniProtKB-SubCell"/>
</dbReference>
<keyword evidence="6 12" id="KW-0812">Transmembrane</keyword>
<dbReference type="EMBL" id="AP029264">
    <property type="protein sequence ID" value="BFF96394.1"/>
    <property type="molecule type" value="Genomic_DNA"/>
</dbReference>
<evidence type="ECO:0000313" key="15">
    <source>
        <dbReference type="EMBL" id="BFF96394.1"/>
    </source>
</evidence>
<feature type="domain" description="Fucosyltransferase C-terminal" evidence="13">
    <location>
        <begin position="253"/>
        <end position="430"/>
    </location>
</feature>
<dbReference type="Pfam" id="PF00852">
    <property type="entry name" value="Glyco_transf_10"/>
    <property type="match status" value="1"/>
</dbReference>
<dbReference type="FunFam" id="3.40.50.11660:FF:000004">
    <property type="entry name" value="Glycoprotein 3-alpha-L-fucosyltransferase A"/>
    <property type="match status" value="1"/>
</dbReference>
<dbReference type="InterPro" id="IPR031481">
    <property type="entry name" value="Glyco_tran_10_N"/>
</dbReference>
<evidence type="ECO:0000256" key="9">
    <source>
        <dbReference type="ARBA" id="ARBA00023034"/>
    </source>
</evidence>
<reference evidence="15 16" key="1">
    <citation type="submission" date="2024-02" db="EMBL/GenBank/DDBJ databases">
        <title>A chromosome-level genome assembly of Drosophila madeirensis, a fruit fly species endemic to Madeira island.</title>
        <authorList>
            <person name="Tomihara K."/>
            <person name="Llopart A."/>
            <person name="Yamamoto D."/>
        </authorList>
    </citation>
    <scope>NUCLEOTIDE SEQUENCE [LARGE SCALE GENOMIC DNA]</scope>
    <source>
        <strain evidence="15 16">RF1</strain>
    </source>
</reference>
<gene>
    <name evidence="15" type="ORF">DMAD_13599</name>
</gene>
<keyword evidence="4 12" id="KW-0328">Glycosyltransferase</keyword>
<dbReference type="PANTHER" id="PTHR48438">
    <property type="entry name" value="ALPHA-(1,3)-FUCOSYLTRANSFERASE C-RELATED"/>
    <property type="match status" value="1"/>
</dbReference>